<name>A0A3B0VIX5_9ZZZZ</name>
<dbReference type="GO" id="GO:0009311">
    <property type="term" value="P:oligosaccharide metabolic process"/>
    <property type="evidence" value="ECO:0007669"/>
    <property type="project" value="InterPro"/>
</dbReference>
<evidence type="ECO:0000313" key="5">
    <source>
        <dbReference type="EMBL" id="VAW43505.1"/>
    </source>
</evidence>
<dbReference type="GO" id="GO:0004555">
    <property type="term" value="F:alpha,alpha-trehalase activity"/>
    <property type="evidence" value="ECO:0007669"/>
    <property type="project" value="UniProtKB-EC"/>
</dbReference>
<dbReference type="InterPro" id="IPR008928">
    <property type="entry name" value="6-hairpin_glycosidase_sf"/>
</dbReference>
<evidence type="ECO:0000256" key="1">
    <source>
        <dbReference type="ARBA" id="ARBA00010833"/>
    </source>
</evidence>
<reference evidence="5" key="1">
    <citation type="submission" date="2018-06" db="EMBL/GenBank/DDBJ databases">
        <authorList>
            <person name="Zhirakovskaya E."/>
        </authorList>
    </citation>
    <scope>NUCLEOTIDE SEQUENCE</scope>
</reference>
<evidence type="ECO:0000259" key="4">
    <source>
        <dbReference type="Pfam" id="PF22422"/>
    </source>
</evidence>
<dbReference type="InterPro" id="IPR054491">
    <property type="entry name" value="MGH1-like_GH"/>
</dbReference>
<keyword evidence="3 5" id="KW-0326">Glycosidase</keyword>
<feature type="domain" description="Mannosylglycerate hydrolase MGH1-like glycoside hydrolase" evidence="4">
    <location>
        <begin position="146"/>
        <end position="401"/>
    </location>
</feature>
<dbReference type="GO" id="GO:0006487">
    <property type="term" value="P:protein N-linked glycosylation"/>
    <property type="evidence" value="ECO:0007669"/>
    <property type="project" value="TreeGrafter"/>
</dbReference>
<protein>
    <submittedName>
        <fullName evidence="5">Trehalase</fullName>
        <ecNumber evidence="5">3.2.1.28</ecNumber>
    </submittedName>
</protein>
<dbReference type="AlphaFoldDB" id="A0A3B0VIX5"/>
<gene>
    <name evidence="5" type="ORF">MNBD_CHLOROFLEXI01-5227</name>
</gene>
<dbReference type="Pfam" id="PF22422">
    <property type="entry name" value="MGH1-like_GH"/>
    <property type="match status" value="1"/>
</dbReference>
<dbReference type="EMBL" id="UOEU01001097">
    <property type="protein sequence ID" value="VAW43505.1"/>
    <property type="molecule type" value="Genomic_DNA"/>
</dbReference>
<dbReference type="Gene3D" id="1.50.10.10">
    <property type="match status" value="1"/>
</dbReference>
<dbReference type="GO" id="GO:0005789">
    <property type="term" value="C:endoplasmic reticulum membrane"/>
    <property type="evidence" value="ECO:0007669"/>
    <property type="project" value="TreeGrafter"/>
</dbReference>
<proteinExistence type="inferred from homology"/>
<dbReference type="GO" id="GO:0004573">
    <property type="term" value="F:Glc3Man9GlcNAc2 oligosaccharide glucosidase activity"/>
    <property type="evidence" value="ECO:0007669"/>
    <property type="project" value="InterPro"/>
</dbReference>
<keyword evidence="2 5" id="KW-0378">Hydrolase</keyword>
<dbReference type="PANTHER" id="PTHR10412">
    <property type="entry name" value="MANNOSYL-OLIGOSACCHARIDE GLUCOSIDASE"/>
    <property type="match status" value="1"/>
</dbReference>
<accession>A0A3B0VIX5</accession>
<organism evidence="5">
    <name type="scientific">hydrothermal vent metagenome</name>
    <dbReference type="NCBI Taxonomy" id="652676"/>
    <lineage>
        <taxon>unclassified sequences</taxon>
        <taxon>metagenomes</taxon>
        <taxon>ecological metagenomes</taxon>
    </lineage>
</organism>
<evidence type="ECO:0000256" key="3">
    <source>
        <dbReference type="ARBA" id="ARBA00023295"/>
    </source>
</evidence>
<comment type="similarity">
    <text evidence="1">Belongs to the glycosyl hydrolase 63 family.</text>
</comment>
<dbReference type="InterPro" id="IPR004888">
    <property type="entry name" value="Glycoside_hydrolase_63"/>
</dbReference>
<dbReference type="SUPFAM" id="SSF48208">
    <property type="entry name" value="Six-hairpin glycosidases"/>
    <property type="match status" value="1"/>
</dbReference>
<sequence length="409" mass="46986">MRQPHPKFERPFDPFVAQNQFRQQSYERTDWLPFSAAKAVLPKPILPEHEPWLMLYWRAWELAWQHLQRPLPGSGFVANYLDAVTDSYHFMQDSAFMAQFGLYGRRAFDFMGNLDNLYAKQHEDGFICRQIGNESGEDFFFPFDPNATGPNILAWAEWRAYRFTGDDGRLEKVFAPLMAYHRWCRANRTWPNGLYWATGHSSGLSNQPRVPDSSFHHRHWSWVDASMQAALNCMVLAKMAALLKEDKLSSKLEEEHDLLVSQINTHLWNESTHFYQDVDANGRFSPIKSVAAYWGLLDADLIPEKRLPLFLKALRENWAFKLPHPIPSQSADSEGYNAETGNYWRGGVWPCMNFMVLRGLRTVGKRGLAHKIGVNHLENVAAVYAKTGSFWENYAPETAAPGDPAVKDA</sequence>
<dbReference type="PANTHER" id="PTHR10412:SF11">
    <property type="entry name" value="MANNOSYL-OLIGOSACCHARIDE GLUCOSIDASE"/>
    <property type="match status" value="1"/>
</dbReference>
<feature type="non-terminal residue" evidence="5">
    <location>
        <position position="409"/>
    </location>
</feature>
<evidence type="ECO:0000256" key="2">
    <source>
        <dbReference type="ARBA" id="ARBA00022801"/>
    </source>
</evidence>
<dbReference type="EC" id="3.2.1.28" evidence="5"/>
<dbReference type="InterPro" id="IPR012341">
    <property type="entry name" value="6hp_glycosidase-like_sf"/>
</dbReference>